<evidence type="ECO:0000313" key="3">
    <source>
        <dbReference type="Proteomes" id="UP001341840"/>
    </source>
</evidence>
<evidence type="ECO:0000313" key="2">
    <source>
        <dbReference type="EMBL" id="MED6140545.1"/>
    </source>
</evidence>
<sequence length="192" mass="21871">MSVEWSKPLYSEGRRQGLLTEMAGTKPYIGDCTVAISTTTARRRGIVRARHSDSKRRMLKRQDDAGECKEIGKPEKREVRTPSGTSKGKSGQKKKKRKRNRYEKRRSANHLVELHEEDTAWMGEAGMNEPHTHLYRARTSHRQSSAQAIVGGRLIHRQNHSAQESLEKLVPAQAEEEGSASSCFKRERKSLY</sequence>
<comment type="caution">
    <text evidence="2">The sequence shown here is derived from an EMBL/GenBank/DDBJ whole genome shotgun (WGS) entry which is preliminary data.</text>
</comment>
<accession>A0ABU6SW68</accession>
<organism evidence="2 3">
    <name type="scientific">Stylosanthes scabra</name>
    <dbReference type="NCBI Taxonomy" id="79078"/>
    <lineage>
        <taxon>Eukaryota</taxon>
        <taxon>Viridiplantae</taxon>
        <taxon>Streptophyta</taxon>
        <taxon>Embryophyta</taxon>
        <taxon>Tracheophyta</taxon>
        <taxon>Spermatophyta</taxon>
        <taxon>Magnoliopsida</taxon>
        <taxon>eudicotyledons</taxon>
        <taxon>Gunneridae</taxon>
        <taxon>Pentapetalae</taxon>
        <taxon>rosids</taxon>
        <taxon>fabids</taxon>
        <taxon>Fabales</taxon>
        <taxon>Fabaceae</taxon>
        <taxon>Papilionoideae</taxon>
        <taxon>50 kb inversion clade</taxon>
        <taxon>dalbergioids sensu lato</taxon>
        <taxon>Dalbergieae</taxon>
        <taxon>Pterocarpus clade</taxon>
        <taxon>Stylosanthes</taxon>
    </lineage>
</organism>
<keyword evidence="3" id="KW-1185">Reference proteome</keyword>
<name>A0ABU6SW68_9FABA</name>
<feature type="compositionally biased region" description="Basic residues" evidence="1">
    <location>
        <begin position="90"/>
        <end position="108"/>
    </location>
</feature>
<reference evidence="2 3" key="1">
    <citation type="journal article" date="2023" name="Plants (Basel)">
        <title>Bridging the Gap: Combining Genomics and Transcriptomics Approaches to Understand Stylosanthes scabra, an Orphan Legume from the Brazilian Caatinga.</title>
        <authorList>
            <person name="Ferreira-Neto J.R.C."/>
            <person name="da Silva M.D."/>
            <person name="Binneck E."/>
            <person name="de Melo N.F."/>
            <person name="da Silva R.H."/>
            <person name="de Melo A.L.T.M."/>
            <person name="Pandolfi V."/>
            <person name="Bustamante F.O."/>
            <person name="Brasileiro-Vidal A.C."/>
            <person name="Benko-Iseppon A.M."/>
        </authorList>
    </citation>
    <scope>NUCLEOTIDE SEQUENCE [LARGE SCALE GENOMIC DNA]</scope>
    <source>
        <tissue evidence="2">Leaves</tissue>
    </source>
</reference>
<proteinExistence type="predicted"/>
<dbReference type="EMBL" id="JASCZI010062481">
    <property type="protein sequence ID" value="MED6140545.1"/>
    <property type="molecule type" value="Genomic_DNA"/>
</dbReference>
<feature type="compositionally biased region" description="Basic and acidic residues" evidence="1">
    <location>
        <begin position="50"/>
        <end position="80"/>
    </location>
</feature>
<feature type="region of interest" description="Disordered" evidence="1">
    <location>
        <begin position="46"/>
        <end position="111"/>
    </location>
</feature>
<dbReference type="Proteomes" id="UP001341840">
    <property type="component" value="Unassembled WGS sequence"/>
</dbReference>
<gene>
    <name evidence="2" type="ORF">PIB30_094231</name>
</gene>
<feature type="region of interest" description="Disordered" evidence="1">
    <location>
        <begin position="156"/>
        <end position="192"/>
    </location>
</feature>
<evidence type="ECO:0000256" key="1">
    <source>
        <dbReference type="SAM" id="MobiDB-lite"/>
    </source>
</evidence>
<protein>
    <submittedName>
        <fullName evidence="2">Uncharacterized protein</fullName>
    </submittedName>
</protein>